<dbReference type="InterPro" id="IPR011095">
    <property type="entry name" value="Dala_Dala_lig_C"/>
</dbReference>
<comment type="catalytic activity">
    <reaction evidence="4">
        <text>2 D-alanine + ATP = D-alanyl-D-alanine + ADP + phosphate + H(+)</text>
        <dbReference type="Rhea" id="RHEA:11224"/>
        <dbReference type="ChEBI" id="CHEBI:15378"/>
        <dbReference type="ChEBI" id="CHEBI:30616"/>
        <dbReference type="ChEBI" id="CHEBI:43474"/>
        <dbReference type="ChEBI" id="CHEBI:57416"/>
        <dbReference type="ChEBI" id="CHEBI:57822"/>
        <dbReference type="ChEBI" id="CHEBI:456216"/>
        <dbReference type="EC" id="6.3.2.4"/>
    </reaction>
</comment>
<dbReference type="SUPFAM" id="SSF56059">
    <property type="entry name" value="Glutathione synthetase ATP-binding domain-like"/>
    <property type="match status" value="1"/>
</dbReference>
<dbReference type="Gene3D" id="3.30.470.20">
    <property type="entry name" value="ATP-grasp fold, B domain"/>
    <property type="match status" value="1"/>
</dbReference>
<dbReference type="Pfam" id="PF07478">
    <property type="entry name" value="Dala_Dala_lig_C"/>
    <property type="match status" value="1"/>
</dbReference>
<evidence type="ECO:0000256" key="4">
    <source>
        <dbReference type="HAMAP-Rule" id="MF_00047"/>
    </source>
</evidence>
<dbReference type="SUPFAM" id="SSF52440">
    <property type="entry name" value="PreATP-grasp domain"/>
    <property type="match status" value="1"/>
</dbReference>
<keyword evidence="2 4" id="KW-0436">Ligase</keyword>
<keyword evidence="4" id="KW-0133">Cell shape</keyword>
<dbReference type="NCBIfam" id="NF002378">
    <property type="entry name" value="PRK01372.1"/>
    <property type="match status" value="1"/>
</dbReference>
<evidence type="ECO:0000256" key="5">
    <source>
        <dbReference type="PROSITE-ProRule" id="PRU00409"/>
    </source>
</evidence>
<feature type="domain" description="ATP-grasp" evidence="6">
    <location>
        <begin position="110"/>
        <end position="317"/>
    </location>
</feature>
<dbReference type="GO" id="GO:0008716">
    <property type="term" value="F:D-alanine-D-alanine ligase activity"/>
    <property type="evidence" value="ECO:0007669"/>
    <property type="project" value="UniProtKB-EC"/>
</dbReference>
<dbReference type="HAMAP" id="MF_00047">
    <property type="entry name" value="Dala_Dala_lig"/>
    <property type="match status" value="1"/>
</dbReference>
<keyword evidence="5" id="KW-0547">Nucleotide-binding</keyword>
<dbReference type="EC" id="6.3.2.4" evidence="4"/>
<comment type="caution">
    <text evidence="7">The sequence shown here is derived from an EMBL/GenBank/DDBJ whole genome shotgun (WGS) entry which is preliminary data.</text>
</comment>
<dbReference type="RefSeq" id="WP_275815908.1">
    <property type="nucleotide sequence ID" value="NZ_BAAANM010000022.1"/>
</dbReference>
<evidence type="ECO:0000259" key="6">
    <source>
        <dbReference type="PROSITE" id="PS50975"/>
    </source>
</evidence>
<organism evidence="7 8">
    <name type="scientific">Streptantibioticus ferralitis</name>
    <dbReference type="NCBI Taxonomy" id="236510"/>
    <lineage>
        <taxon>Bacteria</taxon>
        <taxon>Bacillati</taxon>
        <taxon>Actinomycetota</taxon>
        <taxon>Actinomycetes</taxon>
        <taxon>Kitasatosporales</taxon>
        <taxon>Streptomycetaceae</taxon>
        <taxon>Streptantibioticus</taxon>
    </lineage>
</organism>
<dbReference type="Gene3D" id="3.30.1490.20">
    <property type="entry name" value="ATP-grasp fold, A domain"/>
    <property type="match status" value="1"/>
</dbReference>
<dbReference type="EMBL" id="JARHTQ010000011">
    <property type="protein sequence ID" value="MDF2257663.1"/>
    <property type="molecule type" value="Genomic_DNA"/>
</dbReference>
<protein>
    <recommendedName>
        <fullName evidence="4">D-alanine--D-alanine ligase</fullName>
        <ecNumber evidence="4">6.3.2.4</ecNumber>
    </recommendedName>
    <alternativeName>
        <fullName evidence="4">D-Ala-D-Ala ligase</fullName>
    </alternativeName>
    <alternativeName>
        <fullName evidence="4">D-alanylalanine synthetase</fullName>
    </alternativeName>
</protein>
<keyword evidence="4" id="KW-0573">Peptidoglycan synthesis</keyword>
<evidence type="ECO:0000313" key="8">
    <source>
        <dbReference type="Proteomes" id="UP001220022"/>
    </source>
</evidence>
<dbReference type="InterPro" id="IPR016185">
    <property type="entry name" value="PreATP-grasp_dom_sf"/>
</dbReference>
<sequence length="327" mass="34794">MQFPLLSRREIPGTIGVITGGWSRERDRSLNSARAVMESLGRQQARAILVDPETENFLDQITQVGMAFLAIAGRGGEDGRLQGLLDTLDIPYTGSGVLASATGMHKPTAKMLVADAGLRVPKGLIVDRTAGGLGEAERLVGILGLPVALKPANEGGSIGLRVARDLAELAEDLSELSRSDTELLAEQFSPGRPVSVGVLEARAVDGEELYVLPPLEVDVPGGIYTYAAKRAQRPCVYHCPARLPLAMRKQLQAAAQAAHRALHCTGYSRHDFVVTGPGEAVWLEVNTLPGLTEQGNLARMADADGLSYDQLVAHIARGAAVDRRAQV</sequence>
<comment type="subcellular location">
    <subcellularLocation>
        <location evidence="4">Cytoplasm</location>
    </subcellularLocation>
</comment>
<comment type="similarity">
    <text evidence="1 4">Belongs to the D-alanine--D-alanine ligase family.</text>
</comment>
<dbReference type="PANTHER" id="PTHR23132">
    <property type="entry name" value="D-ALANINE--D-ALANINE LIGASE"/>
    <property type="match status" value="1"/>
</dbReference>
<reference evidence="7 8" key="1">
    <citation type="submission" date="2023-03" db="EMBL/GenBank/DDBJ databases">
        <title>Draft genome sequence of type strain Streptomyces ferralitis JCM 14344.</title>
        <authorList>
            <person name="Klaysubun C."/>
            <person name="Duangmal K."/>
        </authorList>
    </citation>
    <scope>NUCLEOTIDE SEQUENCE [LARGE SCALE GENOMIC DNA]</scope>
    <source>
        <strain evidence="7 8">JCM 14344</strain>
    </source>
</reference>
<keyword evidence="3 4" id="KW-0961">Cell wall biogenesis/degradation</keyword>
<keyword evidence="5" id="KW-0067">ATP-binding</keyword>
<proteinExistence type="inferred from homology"/>
<dbReference type="Gene3D" id="3.40.50.20">
    <property type="match status" value="1"/>
</dbReference>
<evidence type="ECO:0000256" key="1">
    <source>
        <dbReference type="ARBA" id="ARBA00010871"/>
    </source>
</evidence>
<keyword evidence="4" id="KW-0963">Cytoplasm</keyword>
<keyword evidence="8" id="KW-1185">Reference proteome</keyword>
<accession>A0ABT5Z1F0</accession>
<dbReference type="InterPro" id="IPR011761">
    <property type="entry name" value="ATP-grasp"/>
</dbReference>
<dbReference type="PANTHER" id="PTHR23132:SF23">
    <property type="entry name" value="D-ALANINE--D-ALANINE LIGASE B"/>
    <property type="match status" value="1"/>
</dbReference>
<comment type="function">
    <text evidence="4">Cell wall formation.</text>
</comment>
<dbReference type="InterPro" id="IPR005905">
    <property type="entry name" value="D_ala_D_ala"/>
</dbReference>
<comment type="pathway">
    <text evidence="4">Cell wall biogenesis; peptidoglycan biosynthesis.</text>
</comment>
<evidence type="ECO:0000256" key="2">
    <source>
        <dbReference type="ARBA" id="ARBA00022598"/>
    </source>
</evidence>
<dbReference type="InterPro" id="IPR013815">
    <property type="entry name" value="ATP_grasp_subdomain_1"/>
</dbReference>
<evidence type="ECO:0000256" key="3">
    <source>
        <dbReference type="ARBA" id="ARBA00023316"/>
    </source>
</evidence>
<evidence type="ECO:0000313" key="7">
    <source>
        <dbReference type="EMBL" id="MDF2257663.1"/>
    </source>
</evidence>
<gene>
    <name evidence="4" type="primary">ddl</name>
    <name evidence="7" type="ORF">P2L57_18655</name>
</gene>
<name>A0ABT5Z1F0_9ACTN</name>
<dbReference type="Proteomes" id="UP001220022">
    <property type="component" value="Unassembled WGS sequence"/>
</dbReference>
<dbReference type="PROSITE" id="PS50975">
    <property type="entry name" value="ATP_GRASP"/>
    <property type="match status" value="1"/>
</dbReference>